<keyword evidence="4 7" id="KW-0547">Nucleotide-binding</keyword>
<dbReference type="EMBL" id="LN831790">
    <property type="protein sequence ID" value="CQR63634.1"/>
    <property type="molecule type" value="Genomic_DNA"/>
</dbReference>
<feature type="region of interest" description="Disordered" evidence="8">
    <location>
        <begin position="493"/>
        <end position="541"/>
    </location>
</feature>
<dbReference type="InterPro" id="IPR008271">
    <property type="entry name" value="Ser/Thr_kinase_AS"/>
</dbReference>
<keyword evidence="9" id="KW-0472">Membrane</keyword>
<dbReference type="Proteomes" id="UP000035016">
    <property type="component" value="Chromosome Chromosome"/>
</dbReference>
<dbReference type="Pfam" id="PF00069">
    <property type="entry name" value="Pkinase"/>
    <property type="match status" value="1"/>
</dbReference>
<dbReference type="PROSITE" id="PS00108">
    <property type="entry name" value="PROTEIN_KINASE_ST"/>
    <property type="match status" value="1"/>
</dbReference>
<evidence type="ECO:0000256" key="9">
    <source>
        <dbReference type="SAM" id="Phobius"/>
    </source>
</evidence>
<evidence type="ECO:0000313" key="11">
    <source>
        <dbReference type="EMBL" id="CQR63634.1"/>
    </source>
</evidence>
<accession>A0A0F7VT20</accession>
<dbReference type="InterPro" id="IPR011990">
    <property type="entry name" value="TPR-like_helical_dom_sf"/>
</dbReference>
<keyword evidence="6 7" id="KW-0067">ATP-binding</keyword>
<keyword evidence="9" id="KW-0812">Transmembrane</keyword>
<feature type="compositionally biased region" description="Low complexity" evidence="8">
    <location>
        <begin position="201"/>
        <end position="213"/>
    </location>
</feature>
<dbReference type="Gene3D" id="3.30.200.20">
    <property type="entry name" value="Phosphorylase Kinase, domain 1"/>
    <property type="match status" value="1"/>
</dbReference>
<dbReference type="KEGG" id="sle:sle_41750"/>
<name>A0A0F7VT20_STRLW</name>
<feature type="transmembrane region" description="Helical" evidence="9">
    <location>
        <begin position="86"/>
        <end position="105"/>
    </location>
</feature>
<dbReference type="PROSITE" id="PS50011">
    <property type="entry name" value="PROTEIN_KINASE_DOM"/>
    <property type="match status" value="1"/>
</dbReference>
<dbReference type="CDD" id="cd14014">
    <property type="entry name" value="STKc_PknB_like"/>
    <property type="match status" value="1"/>
</dbReference>
<evidence type="ECO:0000256" key="5">
    <source>
        <dbReference type="ARBA" id="ARBA00022777"/>
    </source>
</evidence>
<keyword evidence="3" id="KW-0808">Transferase</keyword>
<dbReference type="InterPro" id="IPR011009">
    <property type="entry name" value="Kinase-like_dom_sf"/>
</dbReference>
<dbReference type="PANTHER" id="PTHR43289">
    <property type="entry name" value="MITOGEN-ACTIVATED PROTEIN KINASE KINASE KINASE 20-RELATED"/>
    <property type="match status" value="1"/>
</dbReference>
<feature type="transmembrane region" description="Helical" evidence="9">
    <location>
        <begin position="55"/>
        <end position="74"/>
    </location>
</feature>
<feature type="compositionally biased region" description="Pro residues" evidence="8">
    <location>
        <begin position="156"/>
        <end position="168"/>
    </location>
</feature>
<evidence type="ECO:0000256" key="2">
    <source>
        <dbReference type="ARBA" id="ARBA00022527"/>
    </source>
</evidence>
<dbReference type="InterPro" id="IPR017441">
    <property type="entry name" value="Protein_kinase_ATP_BS"/>
</dbReference>
<protein>
    <recommendedName>
        <fullName evidence="1">non-specific serine/threonine protein kinase</fullName>
        <ecNumber evidence="1">2.7.11.1</ecNumber>
    </recommendedName>
</protein>
<dbReference type="AlphaFoldDB" id="A0A0F7VT20"/>
<dbReference type="FunFam" id="1.10.510.10:FF:000021">
    <property type="entry name" value="Serine/threonine protein kinase"/>
    <property type="match status" value="1"/>
</dbReference>
<dbReference type="Gene3D" id="1.25.40.10">
    <property type="entry name" value="Tetratricopeptide repeat domain"/>
    <property type="match status" value="1"/>
</dbReference>
<dbReference type="Gene3D" id="1.10.510.10">
    <property type="entry name" value="Transferase(Phosphotransferase) domain 1"/>
    <property type="match status" value="1"/>
</dbReference>
<feature type="domain" description="Protein kinase" evidence="10">
    <location>
        <begin position="227"/>
        <end position="492"/>
    </location>
</feature>
<dbReference type="EC" id="2.7.11.1" evidence="1"/>
<dbReference type="SUPFAM" id="SSF56112">
    <property type="entry name" value="Protein kinase-like (PK-like)"/>
    <property type="match status" value="1"/>
</dbReference>
<feature type="compositionally biased region" description="Basic residues" evidence="8">
    <location>
        <begin position="187"/>
        <end position="200"/>
    </location>
</feature>
<evidence type="ECO:0000256" key="6">
    <source>
        <dbReference type="ARBA" id="ARBA00022840"/>
    </source>
</evidence>
<evidence type="ECO:0000256" key="4">
    <source>
        <dbReference type="ARBA" id="ARBA00022741"/>
    </source>
</evidence>
<dbReference type="SUPFAM" id="SSF48452">
    <property type="entry name" value="TPR-like"/>
    <property type="match status" value="1"/>
</dbReference>
<dbReference type="PANTHER" id="PTHR43289:SF6">
    <property type="entry name" value="SERINE_THREONINE-PROTEIN KINASE NEKL-3"/>
    <property type="match status" value="1"/>
</dbReference>
<keyword evidence="2" id="KW-0723">Serine/threonine-protein kinase</keyword>
<evidence type="ECO:0000259" key="10">
    <source>
        <dbReference type="PROSITE" id="PS50011"/>
    </source>
</evidence>
<evidence type="ECO:0000256" key="7">
    <source>
        <dbReference type="PROSITE-ProRule" id="PRU10141"/>
    </source>
</evidence>
<keyword evidence="9" id="KW-1133">Transmembrane helix</keyword>
<sequence>MHGHGYTQPVKQPPPTGWLVFLRVLFVTLSIVSLGFLTWTMLLRLAIVTRKALDWGLFVAVLAVDIVSIVLLGTEPGEEIHTAGGWTGLGLLLGTLVVVIAYYLSADVRHFHQLRYGGYVPHPAPAPAYGYPQPPTPYLAAPPAPMPGHPISAPAPHAPAPHAPPAPARPRRPHPRPRPAAPAPRAGPHRPGARRTRRTQRLPAPAGRRPRGRTVTVATGRIVAGRYELATLIGQGGMGQVWTAYDQRLDRRVAVKLLRPDRVAGQEADELRRRFVRECRVTAQVAHPGLVTVHDAGSEGEELFLVMQYVDGADLSDHLAEHDPYPWPWAVAVAAQLCAVLSAVHAVPIVHRDLKPRNVMVKQDGTVTVLDLGVASVMDADTTRLTHTGTPIGSPAYMAPEQAMGGAVGPYTDLYALGVLLHELLSGDVPFAGSTALGVLHRHLYEPPLPVRRVRPEVPESLETLVLRLLAKDPQHRPASAQEVYEHLEPLLPARGTPTGAPLDPTRPFLRPHAPWPDRARTPAPQPAPAQPVAEKAGKPDVARAVDEVKRLLGEGRITQAVDILGAILPAAAEQHGEHSPVVRTLRKQYAATLMDDGQYRRALPELRHLADERAAEAGHADPQSLRFRHDAAQCLEQLGEPAAALAEYRALLPYYENQYVAAGDPDLAHDVRRRIGHLLLALGDRAAAHDTLARLLHDVERLHGPGHPLAVEIRRTLQWLGQVRG</sequence>
<organism evidence="11 12">
    <name type="scientific">Streptomyces leeuwenhoekii</name>
    <dbReference type="NCBI Taxonomy" id="1437453"/>
    <lineage>
        <taxon>Bacteria</taxon>
        <taxon>Bacillati</taxon>
        <taxon>Actinomycetota</taxon>
        <taxon>Actinomycetes</taxon>
        <taxon>Kitasatosporales</taxon>
        <taxon>Streptomycetaceae</taxon>
        <taxon>Streptomyces</taxon>
    </lineage>
</organism>
<feature type="region of interest" description="Disordered" evidence="8">
    <location>
        <begin position="140"/>
        <end position="213"/>
    </location>
</feature>
<feature type="transmembrane region" description="Helical" evidence="9">
    <location>
        <begin position="20"/>
        <end position="43"/>
    </location>
</feature>
<dbReference type="GO" id="GO:0005524">
    <property type="term" value="F:ATP binding"/>
    <property type="evidence" value="ECO:0007669"/>
    <property type="project" value="UniProtKB-UniRule"/>
</dbReference>
<evidence type="ECO:0000256" key="8">
    <source>
        <dbReference type="SAM" id="MobiDB-lite"/>
    </source>
</evidence>
<gene>
    <name evidence="11" type="primary">sle_41750</name>
</gene>
<reference evidence="11 12" key="1">
    <citation type="submission" date="2015-02" db="EMBL/GenBank/DDBJ databases">
        <authorList>
            <person name="Gomez-Escribano P.J."/>
        </authorList>
    </citation>
    <scope>NUCLEOTIDE SEQUENCE [LARGE SCALE GENOMIC DNA]</scope>
    <source>
        <strain evidence="12">C34 (DSM 42122 / NRRL B-24963)</strain>
    </source>
</reference>
<evidence type="ECO:0000313" key="12">
    <source>
        <dbReference type="Proteomes" id="UP000035016"/>
    </source>
</evidence>
<dbReference type="PROSITE" id="PS00107">
    <property type="entry name" value="PROTEIN_KINASE_ATP"/>
    <property type="match status" value="1"/>
</dbReference>
<dbReference type="SMART" id="SM00220">
    <property type="entry name" value="S_TKc"/>
    <property type="match status" value="1"/>
</dbReference>
<evidence type="ECO:0000256" key="1">
    <source>
        <dbReference type="ARBA" id="ARBA00012513"/>
    </source>
</evidence>
<keyword evidence="5 11" id="KW-0418">Kinase</keyword>
<dbReference type="GO" id="GO:0004674">
    <property type="term" value="F:protein serine/threonine kinase activity"/>
    <property type="evidence" value="ECO:0007669"/>
    <property type="project" value="UniProtKB-KW"/>
</dbReference>
<evidence type="ECO:0000256" key="3">
    <source>
        <dbReference type="ARBA" id="ARBA00022679"/>
    </source>
</evidence>
<feature type="binding site" evidence="7">
    <location>
        <position position="256"/>
    </location>
    <ligand>
        <name>ATP</name>
        <dbReference type="ChEBI" id="CHEBI:30616"/>
    </ligand>
</feature>
<proteinExistence type="predicted"/>
<dbReference type="InterPro" id="IPR000719">
    <property type="entry name" value="Prot_kinase_dom"/>
</dbReference>